<evidence type="ECO:0000256" key="6">
    <source>
        <dbReference type="ARBA" id="ARBA00023139"/>
    </source>
</evidence>
<dbReference type="GO" id="GO:0009847">
    <property type="term" value="P:spore germination"/>
    <property type="evidence" value="ECO:0007669"/>
    <property type="project" value="InterPro"/>
</dbReference>
<comment type="caution">
    <text evidence="10">The sequence shown here is derived from an EMBL/GenBank/DDBJ whole genome shotgun (WGS) entry which is preliminary data.</text>
</comment>
<evidence type="ECO:0000256" key="2">
    <source>
        <dbReference type="ARBA" id="ARBA00007886"/>
    </source>
</evidence>
<dbReference type="PATRIC" id="fig|1196324.3.peg.1052"/>
<evidence type="ECO:0000259" key="8">
    <source>
        <dbReference type="Pfam" id="PF05504"/>
    </source>
</evidence>
<dbReference type="InterPro" id="IPR046953">
    <property type="entry name" value="Spore_GerAC-like_C"/>
</dbReference>
<dbReference type="Pfam" id="PF05504">
    <property type="entry name" value="Spore_GerAC"/>
    <property type="match status" value="1"/>
</dbReference>
<evidence type="ECO:0000256" key="7">
    <source>
        <dbReference type="ARBA" id="ARBA00023288"/>
    </source>
</evidence>
<organism evidence="10 11">
    <name type="scientific">Fictibacillus macauensis ZFHKF-1</name>
    <dbReference type="NCBI Taxonomy" id="1196324"/>
    <lineage>
        <taxon>Bacteria</taxon>
        <taxon>Bacillati</taxon>
        <taxon>Bacillota</taxon>
        <taxon>Bacilli</taxon>
        <taxon>Bacillales</taxon>
        <taxon>Fictibacillaceae</taxon>
        <taxon>Fictibacillus</taxon>
    </lineage>
</organism>
<keyword evidence="7" id="KW-0449">Lipoprotein</keyword>
<dbReference type="OrthoDB" id="9816067at2"/>
<dbReference type="PANTHER" id="PTHR35789">
    <property type="entry name" value="SPORE GERMINATION PROTEIN B3"/>
    <property type="match status" value="1"/>
</dbReference>
<comment type="subcellular location">
    <subcellularLocation>
        <location evidence="1">Membrane</location>
        <topology evidence="1">Lipid-anchor</topology>
    </subcellularLocation>
</comment>
<dbReference type="Pfam" id="PF25198">
    <property type="entry name" value="Spore_GerAC_N"/>
    <property type="match status" value="1"/>
</dbReference>
<proteinExistence type="inferred from homology"/>
<dbReference type="Gene3D" id="3.30.300.210">
    <property type="entry name" value="Nutrient germinant receptor protein C, domain 3"/>
    <property type="match status" value="1"/>
</dbReference>
<gene>
    <name evidence="10" type="ORF">A374_05186</name>
</gene>
<keyword evidence="5" id="KW-0472">Membrane</keyword>
<dbReference type="PROSITE" id="PS51257">
    <property type="entry name" value="PROKAR_LIPOPROTEIN"/>
    <property type="match status" value="1"/>
</dbReference>
<dbReference type="AlphaFoldDB" id="I8J3H9"/>
<dbReference type="GO" id="GO:0016020">
    <property type="term" value="C:membrane"/>
    <property type="evidence" value="ECO:0007669"/>
    <property type="project" value="UniProtKB-SubCell"/>
</dbReference>
<keyword evidence="11" id="KW-1185">Reference proteome</keyword>
<reference evidence="10 11" key="1">
    <citation type="journal article" date="2012" name="J. Bacteriol.">
        <title>Genome of Bacillus macauensis ZFHKF-1, a Long-Chain-Forming Bacterium.</title>
        <authorList>
            <person name="Cai L."/>
            <person name="Zhang T."/>
        </authorList>
    </citation>
    <scope>NUCLEOTIDE SEQUENCE [LARGE SCALE GENOMIC DNA]</scope>
    <source>
        <strain evidence="10 11">ZFHKF-1</strain>
    </source>
</reference>
<accession>I8J3H9</accession>
<dbReference type="STRING" id="1196324.A374_05186"/>
<feature type="domain" description="Spore germination GerAC-like C-terminal" evidence="8">
    <location>
        <begin position="229"/>
        <end position="394"/>
    </location>
</feature>
<evidence type="ECO:0000256" key="5">
    <source>
        <dbReference type="ARBA" id="ARBA00023136"/>
    </source>
</evidence>
<keyword evidence="6" id="KW-0564">Palmitate</keyword>
<evidence type="ECO:0000313" key="10">
    <source>
        <dbReference type="EMBL" id="EIT86331.1"/>
    </source>
</evidence>
<protein>
    <submittedName>
        <fullName evidence="10">Germination protein, Ger(X)C</fullName>
    </submittedName>
</protein>
<sequence length="405" mass="45046">MKRLSKAITCLLLCTLLVGCSGRRELNDVLLVSSVGVDAGKNGKTDVHIQVVHAGGTAGNQGGAPSGGVGGSVYTYTVSGRTVYDALQIAGRIAPRYLVYSHINSVIVGEEYAKKVGLKPMFDFMERNYEFRETVPVFIATRTTAKEVLSMYTAIFKIPSESLQNRLISSAMTTGFSNVVMEKDIVRQLYGEHTDPVIPGVRIYKPSKDDGNMSNLSDIRANNKNFIMTGLAVFNKDHFKRWMTYKESEAWTLAKGRARAVTLMTNSCPNRKKGHLAYVAKSIHSKLKPNIHGKDVTFTISISGKGYLQEVTCNMVTGNPKTLTKIEKLVSDEMKKNINTMIHRAKKDKVDILGLGQMLYETNPVLWRQKRQQDKSLSQFNIKVHVDMKLETTGARIESVNDQKK</sequence>
<evidence type="ECO:0000259" key="9">
    <source>
        <dbReference type="Pfam" id="PF25198"/>
    </source>
</evidence>
<keyword evidence="3" id="KW-0309">Germination</keyword>
<name>I8J3H9_9BACL</name>
<dbReference type="RefSeq" id="WP_007201136.1">
    <property type="nucleotide sequence ID" value="NZ_AKKV01000021.1"/>
</dbReference>
<keyword evidence="4" id="KW-0732">Signal</keyword>
<feature type="domain" description="Spore germination protein N-terminal" evidence="9">
    <location>
        <begin position="23"/>
        <end position="202"/>
    </location>
</feature>
<evidence type="ECO:0000256" key="1">
    <source>
        <dbReference type="ARBA" id="ARBA00004635"/>
    </source>
</evidence>
<evidence type="ECO:0000256" key="3">
    <source>
        <dbReference type="ARBA" id="ARBA00022544"/>
    </source>
</evidence>
<dbReference type="InterPro" id="IPR038501">
    <property type="entry name" value="Spore_GerAC_C_sf"/>
</dbReference>
<dbReference type="PANTHER" id="PTHR35789:SF1">
    <property type="entry name" value="SPORE GERMINATION PROTEIN B3"/>
    <property type="match status" value="1"/>
</dbReference>
<dbReference type="NCBIfam" id="TIGR02887">
    <property type="entry name" value="spore_ger_x_C"/>
    <property type="match status" value="1"/>
</dbReference>
<dbReference type="InterPro" id="IPR008844">
    <property type="entry name" value="Spore_GerAC-like"/>
</dbReference>
<evidence type="ECO:0000313" key="11">
    <source>
        <dbReference type="Proteomes" id="UP000004080"/>
    </source>
</evidence>
<evidence type="ECO:0000256" key="4">
    <source>
        <dbReference type="ARBA" id="ARBA00022729"/>
    </source>
</evidence>
<dbReference type="InterPro" id="IPR057336">
    <property type="entry name" value="GerAC_N"/>
</dbReference>
<dbReference type="EMBL" id="AKKV01000021">
    <property type="protein sequence ID" value="EIT86331.1"/>
    <property type="molecule type" value="Genomic_DNA"/>
</dbReference>
<dbReference type="Proteomes" id="UP000004080">
    <property type="component" value="Unassembled WGS sequence"/>
</dbReference>
<comment type="similarity">
    <text evidence="2">Belongs to the GerABKC lipoprotein family.</text>
</comment>